<proteinExistence type="predicted"/>
<keyword evidence="3" id="KW-1185">Reference proteome</keyword>
<feature type="region of interest" description="Disordered" evidence="1">
    <location>
        <begin position="889"/>
        <end position="926"/>
    </location>
</feature>
<gene>
    <name evidence="2" type="ORF">UC34_10480</name>
</gene>
<feature type="region of interest" description="Disordered" evidence="1">
    <location>
        <begin position="967"/>
        <end position="1001"/>
    </location>
</feature>
<feature type="compositionally biased region" description="Low complexity" evidence="1">
    <location>
        <begin position="79"/>
        <end position="94"/>
    </location>
</feature>
<feature type="compositionally biased region" description="Low complexity" evidence="1">
    <location>
        <begin position="1"/>
        <end position="14"/>
    </location>
</feature>
<evidence type="ECO:0000313" key="2">
    <source>
        <dbReference type="EMBL" id="AJP57316.2"/>
    </source>
</evidence>
<reference evidence="3" key="1">
    <citation type="submission" date="2015-02" db="EMBL/GenBank/DDBJ databases">
        <title>Complete Genome Sequencing of Pandoraea vervacti NS15 sp. nov.</title>
        <authorList>
            <person name="Chan K.-G."/>
        </authorList>
    </citation>
    <scope>NUCLEOTIDE SEQUENCE [LARGE SCALE GENOMIC DNA]</scope>
    <source>
        <strain evidence="3">NS15</strain>
    </source>
</reference>
<feature type="compositionally biased region" description="Low complexity" evidence="1">
    <location>
        <begin position="889"/>
        <end position="918"/>
    </location>
</feature>
<accession>A0ABN4FNQ5</accession>
<sequence>MTLMMTTSMSHTVSPIPGAPQGATTDVADALVDPARTRADAFSDELLLASHRSPDAEPNRANSPVCVTTTLHYYPDASPRTGPTGPQTDPQTGRITPPPMAYLDRSDSPILSTVAQRRLDGVSRSALRSLEPEIRKFLLDNRIGGIGSFAMIVFPVPASRDAAHPCDTESLSVPNAFYTPSVASRKVLDLDARDLQPVETAPADMTDVGLEELGIAPPVHPPADAPRTDPAAREIIPKVYRQLLGRSAVFQTHGKWNIGTSYGVVAMQREMHVTNLMVVMFGTASSTFLYFAQDIDPHQTTAPILPIEWLMNTEEKITEGALTIVDARRRVLRATARPGGSAFAHTSTLAPTISVSTESAEQVIARAIVLDVGDTTIVTRVLASRIVDADTRSTDMLLAIRNATGRAIDYTFLREAGVRVANSHLAPINGLQALAVVFEALRHQVIVGHSASLKLTARKLLEPNIVSTLACAMKHAHSDSKATAELFGKVTVGYLQLLTSLMADGVLESMSVWSMLKTIPGQFLTSMLAVRARYDAAPARAFVRIADQFFIQEVFLTSIRGTFFASTYSQYEGFYREICAAASSRDPGAAAAREIRDELEAKSFACRTSAKSRISRKNREELFRFPFGSRSKTSHNRRKAEDMPSESAVELLDGLCTLLCRNTFDQIEKSVLEDALRTDMPTLPCDELRNLRETMTSALEREWRKVLPDDAPPRGVTRSVLETDGKTLGRAIAEARRPARDHIVQEAGEAYVEYLRTHPEATANERVDVRTQLIGVAKAEYEKLIREDSRLVGTSAQVAVASGGQQALASAQTVRAQRVVAADVAASAATGAPLGAKTRVEQTMLQLTKINETQAAQRARDAAFAKAIGISHVAGRAVQTPARRKLKRVAVPQPQAAAKATAAPTTSATSATSATAPSWGQHADRDMRMQTPSPLRRETASRADDSSTCSLNSLFACADDAGAPTQASLLGRLPDVPSGRVGGPDAESQRSGSRAMASPGQ</sequence>
<name>A0ABN4FNQ5_9BURK</name>
<evidence type="ECO:0000256" key="1">
    <source>
        <dbReference type="SAM" id="MobiDB-lite"/>
    </source>
</evidence>
<protein>
    <recommendedName>
        <fullName evidence="4">Exonuclease domain-containing protein</fullName>
    </recommendedName>
</protein>
<feature type="region of interest" description="Disordered" evidence="1">
    <location>
        <begin position="1"/>
        <end position="21"/>
    </location>
</feature>
<organism evidence="2 3">
    <name type="scientific">Pandoraea vervacti</name>
    <dbReference type="NCBI Taxonomy" id="656178"/>
    <lineage>
        <taxon>Bacteria</taxon>
        <taxon>Pseudomonadati</taxon>
        <taxon>Pseudomonadota</taxon>
        <taxon>Betaproteobacteria</taxon>
        <taxon>Burkholderiales</taxon>
        <taxon>Burkholderiaceae</taxon>
        <taxon>Pandoraea</taxon>
    </lineage>
</organism>
<dbReference type="Proteomes" id="UP000035085">
    <property type="component" value="Chromosome"/>
</dbReference>
<evidence type="ECO:0008006" key="4">
    <source>
        <dbReference type="Google" id="ProtNLM"/>
    </source>
</evidence>
<dbReference type="EMBL" id="CP010897">
    <property type="protein sequence ID" value="AJP57316.2"/>
    <property type="molecule type" value="Genomic_DNA"/>
</dbReference>
<feature type="region of interest" description="Disordered" evidence="1">
    <location>
        <begin position="73"/>
        <end position="99"/>
    </location>
</feature>
<evidence type="ECO:0000313" key="3">
    <source>
        <dbReference type="Proteomes" id="UP000035085"/>
    </source>
</evidence>